<name>A0A1Y0IFW1_9GAMM</name>
<evidence type="ECO:0000313" key="2">
    <source>
        <dbReference type="Proteomes" id="UP000196027"/>
    </source>
</evidence>
<proteinExistence type="predicted"/>
<dbReference type="Proteomes" id="UP000196027">
    <property type="component" value="Chromosome"/>
</dbReference>
<dbReference type="RefSeq" id="WP_087463714.1">
    <property type="nucleotide sequence ID" value="NZ_CP021425.1"/>
</dbReference>
<dbReference type="EMBL" id="CP021425">
    <property type="protein sequence ID" value="ARU58999.1"/>
    <property type="molecule type" value="Genomic_DNA"/>
</dbReference>
<accession>A0A1Y0IFW1</accession>
<protein>
    <submittedName>
        <fullName evidence="1">Uncharacterized protein</fullName>
    </submittedName>
</protein>
<sequence length="150" mass="16425">MYFMHGTRTISFLSVVLFSGLVVAEVRPLSEIEMAGIGGQMSGAELQKQLQQKRLAEMQFANQQVNEIVVSSQKELIDVLRSQPEATAAHQGLITSLESLLDSGLLADTALSTALFFTPFSLIPLGSQTSGFKQHNTDVTMNLSFTIEFR</sequence>
<evidence type="ECO:0000313" key="1">
    <source>
        <dbReference type="EMBL" id="ARU58999.1"/>
    </source>
</evidence>
<dbReference type="AlphaFoldDB" id="A0A1Y0IFW1"/>
<gene>
    <name evidence="1" type="ORF">OLMES_5012</name>
</gene>
<reference evidence="1 2" key="1">
    <citation type="submission" date="2017-05" db="EMBL/GenBank/DDBJ databases">
        <title>Genomic insights into alkan degradation activity of Oleiphilus messinensis.</title>
        <authorList>
            <person name="Kozyavkin S.A."/>
            <person name="Slesarev A.I."/>
            <person name="Golyshin P.N."/>
            <person name="Korzhenkov A."/>
            <person name="Golyshina O.N."/>
            <person name="Toshchakov S.V."/>
        </authorList>
    </citation>
    <scope>NUCLEOTIDE SEQUENCE [LARGE SCALE GENOMIC DNA]</scope>
    <source>
        <strain evidence="1 2">ME102</strain>
    </source>
</reference>
<keyword evidence="2" id="KW-1185">Reference proteome</keyword>
<dbReference type="KEGG" id="ome:OLMES_5012"/>
<organism evidence="1 2">
    <name type="scientific">Oleiphilus messinensis</name>
    <dbReference type="NCBI Taxonomy" id="141451"/>
    <lineage>
        <taxon>Bacteria</taxon>
        <taxon>Pseudomonadati</taxon>
        <taxon>Pseudomonadota</taxon>
        <taxon>Gammaproteobacteria</taxon>
        <taxon>Oceanospirillales</taxon>
        <taxon>Oleiphilaceae</taxon>
        <taxon>Oleiphilus</taxon>
    </lineage>
</organism>